<protein>
    <submittedName>
        <fullName evidence="10">Cobalt/nickel transport system ATP-binding protein</fullName>
    </submittedName>
</protein>
<reference evidence="10 11" key="1">
    <citation type="submission" date="2019-03" db="EMBL/GenBank/DDBJ databases">
        <title>Genomic Encyclopedia of Type Strains, Phase IV (KMG-IV): sequencing the most valuable type-strain genomes for metagenomic binning, comparative biology and taxonomic classification.</title>
        <authorList>
            <person name="Goeker M."/>
        </authorList>
    </citation>
    <scope>NUCLEOTIDE SEQUENCE [LARGE SCALE GENOMIC DNA]</scope>
    <source>
        <strain evidence="10 11">DSM 45361</strain>
    </source>
</reference>
<keyword evidence="5" id="KW-0547">Nucleotide-binding</keyword>
<dbReference type="GO" id="GO:0005524">
    <property type="term" value="F:ATP binding"/>
    <property type="evidence" value="ECO:0007669"/>
    <property type="project" value="UniProtKB-KW"/>
</dbReference>
<evidence type="ECO:0000256" key="8">
    <source>
        <dbReference type="ARBA" id="ARBA00023136"/>
    </source>
</evidence>
<evidence type="ECO:0000256" key="1">
    <source>
        <dbReference type="ARBA" id="ARBA00004202"/>
    </source>
</evidence>
<dbReference type="Gene3D" id="3.40.50.300">
    <property type="entry name" value="P-loop containing nucleotide triphosphate hydrolases"/>
    <property type="match status" value="1"/>
</dbReference>
<dbReference type="Proteomes" id="UP000295444">
    <property type="component" value="Unassembled WGS sequence"/>
</dbReference>
<organism evidence="10 11">
    <name type="scientific">Labedaea rhizosphaerae</name>
    <dbReference type="NCBI Taxonomy" id="598644"/>
    <lineage>
        <taxon>Bacteria</taxon>
        <taxon>Bacillati</taxon>
        <taxon>Actinomycetota</taxon>
        <taxon>Actinomycetes</taxon>
        <taxon>Pseudonocardiales</taxon>
        <taxon>Pseudonocardiaceae</taxon>
        <taxon>Labedaea</taxon>
    </lineage>
</organism>
<dbReference type="InterPro" id="IPR027417">
    <property type="entry name" value="P-loop_NTPase"/>
</dbReference>
<dbReference type="EMBL" id="SNXZ01000001">
    <property type="protein sequence ID" value="TDQ04647.1"/>
    <property type="molecule type" value="Genomic_DNA"/>
</dbReference>
<keyword evidence="7" id="KW-1278">Translocase</keyword>
<evidence type="ECO:0000256" key="5">
    <source>
        <dbReference type="ARBA" id="ARBA00022741"/>
    </source>
</evidence>
<dbReference type="Pfam" id="PF00005">
    <property type="entry name" value="ABC_tran"/>
    <property type="match status" value="1"/>
</dbReference>
<dbReference type="FunFam" id="3.40.50.300:FF:000224">
    <property type="entry name" value="Energy-coupling factor transporter ATP-binding protein EcfA"/>
    <property type="match status" value="1"/>
</dbReference>
<dbReference type="GO" id="GO:0043190">
    <property type="term" value="C:ATP-binding cassette (ABC) transporter complex"/>
    <property type="evidence" value="ECO:0007669"/>
    <property type="project" value="TreeGrafter"/>
</dbReference>
<dbReference type="PROSITE" id="PS00211">
    <property type="entry name" value="ABC_TRANSPORTER_1"/>
    <property type="match status" value="1"/>
</dbReference>
<dbReference type="SMART" id="SM00382">
    <property type="entry name" value="AAA"/>
    <property type="match status" value="1"/>
</dbReference>
<dbReference type="PANTHER" id="PTHR43553:SF27">
    <property type="entry name" value="ENERGY-COUPLING FACTOR TRANSPORTER ATP-BINDING PROTEIN ECFA2"/>
    <property type="match status" value="1"/>
</dbReference>
<comment type="subcellular location">
    <subcellularLocation>
        <location evidence="1">Cell membrane</location>
        <topology evidence="1">Peripheral membrane protein</topology>
    </subcellularLocation>
</comment>
<accession>A0A4R6SL20</accession>
<dbReference type="PANTHER" id="PTHR43553">
    <property type="entry name" value="HEAVY METAL TRANSPORTER"/>
    <property type="match status" value="1"/>
</dbReference>
<dbReference type="GO" id="GO:0016887">
    <property type="term" value="F:ATP hydrolysis activity"/>
    <property type="evidence" value="ECO:0007669"/>
    <property type="project" value="InterPro"/>
</dbReference>
<keyword evidence="8" id="KW-0472">Membrane</keyword>
<keyword evidence="11" id="KW-1185">Reference proteome</keyword>
<dbReference type="InterPro" id="IPR003439">
    <property type="entry name" value="ABC_transporter-like_ATP-bd"/>
</dbReference>
<feature type="domain" description="ABC transporter" evidence="9">
    <location>
        <begin position="1"/>
        <end position="240"/>
    </location>
</feature>
<evidence type="ECO:0000256" key="4">
    <source>
        <dbReference type="ARBA" id="ARBA00022475"/>
    </source>
</evidence>
<evidence type="ECO:0000259" key="9">
    <source>
        <dbReference type="PROSITE" id="PS50893"/>
    </source>
</evidence>
<sequence length="247" mass="26979">MCKDLHYAYLDKFTALDGVSMHVARGERLALLGANGCGKSTLLKVLDGLIFPDRGTFHAFGQEVTEDALEDEQMSEAFRSRVGFVFQNSDAQVFSPTVREEIAFGPLQLGLGREEAAARVDDVLAMLGIADLADRAPFQLSGGQKKKVAIASVLVMNPEVLLFDEPTAALDPRTQMWLIELIEQLSGAGKTIVHATHDLDVLDRIADRCLVFGEDHRIVAGGTPGEVLGERALLLEVNLVHERTKLR</sequence>
<evidence type="ECO:0000256" key="3">
    <source>
        <dbReference type="ARBA" id="ARBA00022448"/>
    </source>
</evidence>
<dbReference type="InterPro" id="IPR050095">
    <property type="entry name" value="ECF_ABC_transporter_ATP-bd"/>
</dbReference>
<dbReference type="SUPFAM" id="SSF52540">
    <property type="entry name" value="P-loop containing nucleoside triphosphate hydrolases"/>
    <property type="match status" value="1"/>
</dbReference>
<evidence type="ECO:0000256" key="2">
    <source>
        <dbReference type="ARBA" id="ARBA00005417"/>
    </source>
</evidence>
<evidence type="ECO:0000313" key="10">
    <source>
        <dbReference type="EMBL" id="TDQ04647.1"/>
    </source>
</evidence>
<dbReference type="InterPro" id="IPR015856">
    <property type="entry name" value="ABC_transpr_CbiO/EcfA_su"/>
</dbReference>
<dbReference type="GO" id="GO:0042626">
    <property type="term" value="F:ATPase-coupled transmembrane transporter activity"/>
    <property type="evidence" value="ECO:0007669"/>
    <property type="project" value="TreeGrafter"/>
</dbReference>
<evidence type="ECO:0000256" key="6">
    <source>
        <dbReference type="ARBA" id="ARBA00022840"/>
    </source>
</evidence>
<dbReference type="AlphaFoldDB" id="A0A4R6SL20"/>
<keyword evidence="6 10" id="KW-0067">ATP-binding</keyword>
<dbReference type="CDD" id="cd03225">
    <property type="entry name" value="ABC_cobalt_CbiO_domain1"/>
    <property type="match status" value="1"/>
</dbReference>
<keyword evidence="3" id="KW-0813">Transport</keyword>
<dbReference type="PROSITE" id="PS50893">
    <property type="entry name" value="ABC_TRANSPORTER_2"/>
    <property type="match status" value="1"/>
</dbReference>
<dbReference type="InterPro" id="IPR003593">
    <property type="entry name" value="AAA+_ATPase"/>
</dbReference>
<dbReference type="InterPro" id="IPR017871">
    <property type="entry name" value="ABC_transporter-like_CS"/>
</dbReference>
<gene>
    <name evidence="10" type="ORF">EV186_101601</name>
</gene>
<evidence type="ECO:0000313" key="11">
    <source>
        <dbReference type="Proteomes" id="UP000295444"/>
    </source>
</evidence>
<evidence type="ECO:0000256" key="7">
    <source>
        <dbReference type="ARBA" id="ARBA00022967"/>
    </source>
</evidence>
<proteinExistence type="inferred from homology"/>
<keyword evidence="4" id="KW-1003">Cell membrane</keyword>
<name>A0A4R6SL20_LABRH</name>
<comment type="similarity">
    <text evidence="2">Belongs to the ABC transporter superfamily.</text>
</comment>
<comment type="caution">
    <text evidence="10">The sequence shown here is derived from an EMBL/GenBank/DDBJ whole genome shotgun (WGS) entry which is preliminary data.</text>
</comment>